<accession>A0A0K8NWE2</accession>
<reference evidence="1 2" key="2">
    <citation type="journal article" date="2016" name="Science">
        <title>A bacterium that degrades and assimilates poly(ethylene terephthalate).</title>
        <authorList>
            <person name="Yoshida S."/>
            <person name="Hiraga K."/>
            <person name="Takehana T."/>
            <person name="Taniguchi I."/>
            <person name="Yamaji H."/>
            <person name="Maeda Y."/>
            <person name="Toyohara K."/>
            <person name="Miyamoto K."/>
            <person name="Kimura Y."/>
            <person name="Oda K."/>
        </authorList>
    </citation>
    <scope>NUCLEOTIDE SEQUENCE [LARGE SCALE GENOMIC DNA]</scope>
    <source>
        <strain evidence="2">NBRC 110686 / TISTR 2288 / 201-F6</strain>
    </source>
</reference>
<name>A0A0K8NWE2_PISS1</name>
<dbReference type="STRING" id="1547922.ISF6_4034"/>
<dbReference type="AlphaFoldDB" id="A0A0K8NWE2"/>
<keyword evidence="2" id="KW-1185">Reference proteome</keyword>
<sequence>MPLVQGEVRKVDVAKGLVVLRHGDIPNLAMPPMTMGFDVADPRMLDGLKVGDKVSFQAEMVKGKATVIELKRETAR</sequence>
<evidence type="ECO:0000313" key="2">
    <source>
        <dbReference type="Proteomes" id="UP000037660"/>
    </source>
</evidence>
<dbReference type="EMBL" id="BBYR01000006">
    <property type="protein sequence ID" value="GAP34255.1"/>
    <property type="molecule type" value="Genomic_DNA"/>
</dbReference>
<gene>
    <name evidence="1" type="ORF">ISF6_4034</name>
</gene>
<dbReference type="InterPro" id="IPR021647">
    <property type="entry name" value="CusF_Ec"/>
</dbReference>
<dbReference type="InterPro" id="IPR042230">
    <property type="entry name" value="CusF_sf"/>
</dbReference>
<dbReference type="Proteomes" id="UP000037660">
    <property type="component" value="Unassembled WGS sequence"/>
</dbReference>
<comment type="caution">
    <text evidence="1">The sequence shown here is derived from an EMBL/GenBank/DDBJ whole genome shotgun (WGS) entry which is preliminary data.</text>
</comment>
<organism evidence="1 2">
    <name type="scientific">Piscinibacter sakaiensis</name>
    <name type="common">Ideonella sakaiensis</name>
    <dbReference type="NCBI Taxonomy" id="1547922"/>
    <lineage>
        <taxon>Bacteria</taxon>
        <taxon>Pseudomonadati</taxon>
        <taxon>Pseudomonadota</taxon>
        <taxon>Betaproteobacteria</taxon>
        <taxon>Burkholderiales</taxon>
        <taxon>Sphaerotilaceae</taxon>
        <taxon>Piscinibacter</taxon>
    </lineage>
</organism>
<reference evidence="2" key="1">
    <citation type="submission" date="2015-07" db="EMBL/GenBank/DDBJ databases">
        <title>Discovery of a poly(ethylene terephthalate assimilation.</title>
        <authorList>
            <person name="Yoshida S."/>
            <person name="Hiraga K."/>
            <person name="Takehana T."/>
            <person name="Taniguchi I."/>
            <person name="Yamaji H."/>
            <person name="Maeda Y."/>
            <person name="Toyohara K."/>
            <person name="Miyamoto K."/>
            <person name="Kimura Y."/>
            <person name="Oda K."/>
        </authorList>
    </citation>
    <scope>NUCLEOTIDE SEQUENCE [LARGE SCALE GENOMIC DNA]</scope>
    <source>
        <strain evidence="2">NBRC 110686 / TISTR 2288 / 201-F6</strain>
    </source>
</reference>
<dbReference type="Pfam" id="PF11604">
    <property type="entry name" value="CusF_Ec"/>
    <property type="match status" value="1"/>
</dbReference>
<dbReference type="Gene3D" id="2.40.50.320">
    <property type="entry name" value="Copper binding periplasmic protein CusF"/>
    <property type="match status" value="1"/>
</dbReference>
<proteinExistence type="predicted"/>
<evidence type="ECO:0000313" key="1">
    <source>
        <dbReference type="EMBL" id="GAP34255.1"/>
    </source>
</evidence>
<protein>
    <submittedName>
        <fullName evidence="1">Cobalt-zinc-cadmium resistance protein CzcA</fullName>
    </submittedName>
</protein>